<name>A0A8J3Z8Y6_9ACTN</name>
<proteinExistence type="predicted"/>
<organism evidence="2 3">
    <name type="scientific">Virgisporangium aurantiacum</name>
    <dbReference type="NCBI Taxonomy" id="175570"/>
    <lineage>
        <taxon>Bacteria</taxon>
        <taxon>Bacillati</taxon>
        <taxon>Actinomycetota</taxon>
        <taxon>Actinomycetes</taxon>
        <taxon>Micromonosporales</taxon>
        <taxon>Micromonosporaceae</taxon>
        <taxon>Virgisporangium</taxon>
    </lineage>
</organism>
<dbReference type="InterPro" id="IPR013879">
    <property type="entry name" value="DUF1761"/>
</dbReference>
<reference evidence="2" key="1">
    <citation type="submission" date="2021-01" db="EMBL/GenBank/DDBJ databases">
        <title>Whole genome shotgun sequence of Virgisporangium aurantiacum NBRC 16421.</title>
        <authorList>
            <person name="Komaki H."/>
            <person name="Tamura T."/>
        </authorList>
    </citation>
    <scope>NUCLEOTIDE SEQUENCE</scope>
    <source>
        <strain evidence="2">NBRC 16421</strain>
    </source>
</reference>
<feature type="transmembrane region" description="Helical" evidence="1">
    <location>
        <begin position="74"/>
        <end position="95"/>
    </location>
</feature>
<keyword evidence="3" id="KW-1185">Reference proteome</keyword>
<feature type="transmembrane region" description="Helical" evidence="1">
    <location>
        <begin position="49"/>
        <end position="68"/>
    </location>
</feature>
<dbReference type="Pfam" id="PF08570">
    <property type="entry name" value="DUF1761"/>
    <property type="match status" value="1"/>
</dbReference>
<protein>
    <recommendedName>
        <fullName evidence="4">DUF1761 domain-containing protein</fullName>
    </recommendedName>
</protein>
<comment type="caution">
    <text evidence="2">The sequence shown here is derived from an EMBL/GenBank/DDBJ whole genome shotgun (WGS) entry which is preliminary data.</text>
</comment>
<sequence length="125" mass="12651">MIALGIGVATVAAFIVSSVYYIVMPAVPMAGGATPDSGRPAPWQIAAELVRSAITAGLVAGLLVAGGWDGAAAGALLGLVLWVLPFVILTGSVVWERVPVPRAALHIGDWLVKLVVIGALVGVFV</sequence>
<keyword evidence="1" id="KW-0812">Transmembrane</keyword>
<dbReference type="Proteomes" id="UP000612585">
    <property type="component" value="Unassembled WGS sequence"/>
</dbReference>
<accession>A0A8J3Z8Y6</accession>
<gene>
    <name evidence="2" type="ORF">Vau01_060640</name>
</gene>
<evidence type="ECO:0000313" key="2">
    <source>
        <dbReference type="EMBL" id="GIJ58548.1"/>
    </source>
</evidence>
<feature type="transmembrane region" description="Helical" evidence="1">
    <location>
        <begin position="6"/>
        <end position="28"/>
    </location>
</feature>
<dbReference type="EMBL" id="BOPG01000037">
    <property type="protein sequence ID" value="GIJ58548.1"/>
    <property type="molecule type" value="Genomic_DNA"/>
</dbReference>
<evidence type="ECO:0000256" key="1">
    <source>
        <dbReference type="SAM" id="Phobius"/>
    </source>
</evidence>
<dbReference type="AlphaFoldDB" id="A0A8J3Z8Y6"/>
<dbReference type="RefSeq" id="WP_203999488.1">
    <property type="nucleotide sequence ID" value="NZ_BOPG01000037.1"/>
</dbReference>
<evidence type="ECO:0008006" key="4">
    <source>
        <dbReference type="Google" id="ProtNLM"/>
    </source>
</evidence>
<feature type="transmembrane region" description="Helical" evidence="1">
    <location>
        <begin position="107"/>
        <end position="124"/>
    </location>
</feature>
<keyword evidence="1" id="KW-0472">Membrane</keyword>
<evidence type="ECO:0000313" key="3">
    <source>
        <dbReference type="Proteomes" id="UP000612585"/>
    </source>
</evidence>
<keyword evidence="1" id="KW-1133">Transmembrane helix</keyword>